<dbReference type="Proteomes" id="UP001589709">
    <property type="component" value="Unassembled WGS sequence"/>
</dbReference>
<accession>A0ABV5NAG7</accession>
<keyword evidence="2" id="KW-1185">Reference proteome</keyword>
<sequence>MMDHLFTFPAVRRRDMVDYVLLGADKAGYHKGFRIADSDRIVIDARSHGIVLDNAVQYVQTPAVS</sequence>
<evidence type="ECO:0000313" key="2">
    <source>
        <dbReference type="Proteomes" id="UP001589709"/>
    </source>
</evidence>
<protein>
    <submittedName>
        <fullName evidence="1">Uncharacterized protein</fullName>
    </submittedName>
</protein>
<comment type="caution">
    <text evidence="1">The sequence shown here is derived from an EMBL/GenBank/DDBJ whole genome shotgun (WGS) entry which is preliminary data.</text>
</comment>
<gene>
    <name evidence="1" type="ORF">ACFF45_32185</name>
</gene>
<evidence type="ECO:0000313" key="1">
    <source>
        <dbReference type="EMBL" id="MFB9467222.1"/>
    </source>
</evidence>
<dbReference type="RefSeq" id="WP_381350420.1">
    <property type="nucleotide sequence ID" value="NZ_JBHMCY010000096.1"/>
</dbReference>
<organism evidence="1 2">
    <name type="scientific">Streptomyces cinereospinus</name>
    <dbReference type="NCBI Taxonomy" id="285561"/>
    <lineage>
        <taxon>Bacteria</taxon>
        <taxon>Bacillati</taxon>
        <taxon>Actinomycetota</taxon>
        <taxon>Actinomycetes</taxon>
        <taxon>Kitasatosporales</taxon>
        <taxon>Streptomycetaceae</taxon>
        <taxon>Streptomyces</taxon>
    </lineage>
</organism>
<proteinExistence type="predicted"/>
<reference evidence="1 2" key="1">
    <citation type="submission" date="2024-09" db="EMBL/GenBank/DDBJ databases">
        <authorList>
            <person name="Sun Q."/>
            <person name="Mori K."/>
        </authorList>
    </citation>
    <scope>NUCLEOTIDE SEQUENCE [LARGE SCALE GENOMIC DNA]</scope>
    <source>
        <strain evidence="1 2">JCM 6917</strain>
    </source>
</reference>
<dbReference type="EMBL" id="JBHMCY010000096">
    <property type="protein sequence ID" value="MFB9467222.1"/>
    <property type="molecule type" value="Genomic_DNA"/>
</dbReference>
<name>A0ABV5NAG7_9ACTN</name>